<dbReference type="SMART" id="SM00419">
    <property type="entry name" value="HTH_CRP"/>
    <property type="match status" value="1"/>
</dbReference>
<name>A0A0R3LMM7_9BRAD</name>
<keyword evidence="7" id="KW-1185">Reference proteome</keyword>
<dbReference type="Proteomes" id="UP000050863">
    <property type="component" value="Unassembled WGS sequence"/>
</dbReference>
<dbReference type="InterPro" id="IPR036388">
    <property type="entry name" value="WH-like_DNA-bd_sf"/>
</dbReference>
<sequence>MGANLGWADQARFGAMLMPDEKARGGGPAPLFQGLSAAEIQQVVSASKHKVYYRGAQVFSQGSPQDGIYLVESGRIRVFYIGPSGREITLAYWHPGNFVGGPDVFNRGIHVWSGAAAINSSVLHLPGDVLRQMVLKIPALALGIIEGLSFKGRCYSSLAQMLGTRSPTERLAHLLLHLTDLYGVKEHGGTLIAASFTHADLANMVGVTRQWVTTTLKRLTEMGALDTHGTNILIKDTAPLAKMRDGKSAKAGLQDDAD</sequence>
<dbReference type="GO" id="GO:0003677">
    <property type="term" value="F:DNA binding"/>
    <property type="evidence" value="ECO:0007669"/>
    <property type="project" value="UniProtKB-KW"/>
</dbReference>
<dbReference type="Pfam" id="PF00027">
    <property type="entry name" value="cNMP_binding"/>
    <property type="match status" value="1"/>
</dbReference>
<dbReference type="GO" id="GO:0005829">
    <property type="term" value="C:cytosol"/>
    <property type="evidence" value="ECO:0007669"/>
    <property type="project" value="TreeGrafter"/>
</dbReference>
<dbReference type="PROSITE" id="PS51063">
    <property type="entry name" value="HTH_CRP_2"/>
    <property type="match status" value="1"/>
</dbReference>
<organism evidence="6 7">
    <name type="scientific">Bradyrhizobium jicamae</name>
    <dbReference type="NCBI Taxonomy" id="280332"/>
    <lineage>
        <taxon>Bacteria</taxon>
        <taxon>Pseudomonadati</taxon>
        <taxon>Pseudomonadota</taxon>
        <taxon>Alphaproteobacteria</taxon>
        <taxon>Hyphomicrobiales</taxon>
        <taxon>Nitrobacteraceae</taxon>
        <taxon>Bradyrhizobium</taxon>
    </lineage>
</organism>
<dbReference type="AlphaFoldDB" id="A0A0R3LMM7"/>
<evidence type="ECO:0000256" key="3">
    <source>
        <dbReference type="ARBA" id="ARBA00023163"/>
    </source>
</evidence>
<dbReference type="PANTHER" id="PTHR24567:SF68">
    <property type="entry name" value="DNA-BINDING TRANSCRIPTIONAL DUAL REGULATOR CRP"/>
    <property type="match status" value="1"/>
</dbReference>
<dbReference type="PANTHER" id="PTHR24567">
    <property type="entry name" value="CRP FAMILY TRANSCRIPTIONAL REGULATORY PROTEIN"/>
    <property type="match status" value="1"/>
</dbReference>
<evidence type="ECO:0000256" key="2">
    <source>
        <dbReference type="ARBA" id="ARBA00023125"/>
    </source>
</evidence>
<dbReference type="SUPFAM" id="SSF46785">
    <property type="entry name" value="Winged helix' DNA-binding domain"/>
    <property type="match status" value="1"/>
</dbReference>
<evidence type="ECO:0000256" key="1">
    <source>
        <dbReference type="ARBA" id="ARBA00023015"/>
    </source>
</evidence>
<feature type="domain" description="Cyclic nucleotide-binding" evidence="4">
    <location>
        <begin position="31"/>
        <end position="100"/>
    </location>
</feature>
<dbReference type="EMBL" id="LLXZ01000080">
    <property type="protein sequence ID" value="KRR09002.1"/>
    <property type="molecule type" value="Genomic_DNA"/>
</dbReference>
<proteinExistence type="predicted"/>
<dbReference type="GO" id="GO:0003700">
    <property type="term" value="F:DNA-binding transcription factor activity"/>
    <property type="evidence" value="ECO:0007669"/>
    <property type="project" value="TreeGrafter"/>
</dbReference>
<evidence type="ECO:0000259" key="5">
    <source>
        <dbReference type="PROSITE" id="PS51063"/>
    </source>
</evidence>
<evidence type="ECO:0000259" key="4">
    <source>
        <dbReference type="PROSITE" id="PS50042"/>
    </source>
</evidence>
<keyword evidence="1" id="KW-0805">Transcription regulation</keyword>
<accession>A0A0R3LMM7</accession>
<dbReference type="SMART" id="SM00100">
    <property type="entry name" value="cNMP"/>
    <property type="match status" value="1"/>
</dbReference>
<dbReference type="STRING" id="280332.CQ12_08380"/>
<dbReference type="PROSITE" id="PS50042">
    <property type="entry name" value="CNMP_BINDING_3"/>
    <property type="match status" value="1"/>
</dbReference>
<dbReference type="InterPro" id="IPR050397">
    <property type="entry name" value="Env_Response_Regulators"/>
</dbReference>
<dbReference type="CDD" id="cd00038">
    <property type="entry name" value="CAP_ED"/>
    <property type="match status" value="1"/>
</dbReference>
<dbReference type="InterPro" id="IPR012318">
    <property type="entry name" value="HTH_CRP"/>
</dbReference>
<keyword evidence="2" id="KW-0238">DNA-binding</keyword>
<dbReference type="Gene3D" id="2.60.120.10">
    <property type="entry name" value="Jelly Rolls"/>
    <property type="match status" value="1"/>
</dbReference>
<dbReference type="OrthoDB" id="7827473at2"/>
<dbReference type="InterPro" id="IPR000595">
    <property type="entry name" value="cNMP-bd_dom"/>
</dbReference>
<comment type="caution">
    <text evidence="6">The sequence shown here is derived from an EMBL/GenBank/DDBJ whole genome shotgun (WGS) entry which is preliminary data.</text>
</comment>
<protein>
    <submittedName>
        <fullName evidence="6">Crp/Fnr family transcriptional regulator</fullName>
    </submittedName>
</protein>
<dbReference type="InterPro" id="IPR014710">
    <property type="entry name" value="RmlC-like_jellyroll"/>
</dbReference>
<dbReference type="InterPro" id="IPR036390">
    <property type="entry name" value="WH_DNA-bd_sf"/>
</dbReference>
<reference evidence="6 7" key="1">
    <citation type="submission" date="2014-03" db="EMBL/GenBank/DDBJ databases">
        <title>Bradyrhizobium valentinum sp. nov., isolated from effective nodules of Lupinus mariae-josephae, a lupine endemic of basic-lime soils in Eastern Spain.</title>
        <authorList>
            <person name="Duran D."/>
            <person name="Rey L."/>
            <person name="Navarro A."/>
            <person name="Busquets A."/>
            <person name="Imperial J."/>
            <person name="Ruiz-Argueso T."/>
        </authorList>
    </citation>
    <scope>NUCLEOTIDE SEQUENCE [LARGE SCALE GENOMIC DNA]</scope>
    <source>
        <strain evidence="6 7">PAC68</strain>
    </source>
</reference>
<dbReference type="InterPro" id="IPR018490">
    <property type="entry name" value="cNMP-bd_dom_sf"/>
</dbReference>
<dbReference type="Pfam" id="PF13545">
    <property type="entry name" value="HTH_Crp_2"/>
    <property type="match status" value="1"/>
</dbReference>
<dbReference type="SUPFAM" id="SSF51206">
    <property type="entry name" value="cAMP-binding domain-like"/>
    <property type="match status" value="1"/>
</dbReference>
<evidence type="ECO:0000313" key="7">
    <source>
        <dbReference type="Proteomes" id="UP000050863"/>
    </source>
</evidence>
<dbReference type="Gene3D" id="1.10.10.10">
    <property type="entry name" value="Winged helix-like DNA-binding domain superfamily/Winged helix DNA-binding domain"/>
    <property type="match status" value="1"/>
</dbReference>
<gene>
    <name evidence="6" type="ORF">CQ12_08380</name>
</gene>
<keyword evidence="3" id="KW-0804">Transcription</keyword>
<evidence type="ECO:0000313" key="6">
    <source>
        <dbReference type="EMBL" id="KRR09002.1"/>
    </source>
</evidence>
<feature type="domain" description="HTH crp-type" evidence="5">
    <location>
        <begin position="165"/>
        <end position="238"/>
    </location>
</feature>